<evidence type="ECO:0000256" key="2">
    <source>
        <dbReference type="ARBA" id="ARBA00022849"/>
    </source>
</evidence>
<sequence>MGWVIWHKPTCSTSRWVLAALREAGIAPEVRDYIAVPPSEDALRDALSRLGIGARGLLRRKGTPFAELGLDDPGLSDDALIAAMAAHPILIERPVVFAPHGAVLCRPKERVSELIARNHAGGSP</sequence>
<name>A0A5C4R5J2_9RHOB</name>
<keyword evidence="9" id="KW-1185">Reference proteome</keyword>
<evidence type="ECO:0000256" key="6">
    <source>
        <dbReference type="PROSITE-ProRule" id="PRU01282"/>
    </source>
</evidence>
<dbReference type="InterPro" id="IPR006660">
    <property type="entry name" value="Arsenate_reductase-like"/>
</dbReference>
<dbReference type="EMBL" id="VDDC01000018">
    <property type="protein sequence ID" value="TNH39158.1"/>
    <property type="molecule type" value="Genomic_DNA"/>
</dbReference>
<evidence type="ECO:0000256" key="3">
    <source>
        <dbReference type="ARBA" id="ARBA00023002"/>
    </source>
</evidence>
<dbReference type="EC" id="1.20.4.1" evidence="4 7"/>
<dbReference type="GO" id="GO:0046685">
    <property type="term" value="P:response to arsenic-containing substance"/>
    <property type="evidence" value="ECO:0007669"/>
    <property type="project" value="UniProtKB-KW"/>
</dbReference>
<comment type="catalytic activity">
    <reaction evidence="7">
        <text>[glutaredoxin]-dithiol + arsenate + glutathione + H(+) = glutathionyl-S-S-[glutaredoxin] + arsenite + H2O</text>
        <dbReference type="Rhea" id="RHEA:22016"/>
        <dbReference type="Rhea" id="RHEA-COMP:10729"/>
        <dbReference type="Rhea" id="RHEA-COMP:17668"/>
        <dbReference type="ChEBI" id="CHEBI:15377"/>
        <dbReference type="ChEBI" id="CHEBI:15378"/>
        <dbReference type="ChEBI" id="CHEBI:29242"/>
        <dbReference type="ChEBI" id="CHEBI:29950"/>
        <dbReference type="ChEBI" id="CHEBI:48597"/>
        <dbReference type="ChEBI" id="CHEBI:57925"/>
        <dbReference type="ChEBI" id="CHEBI:146199"/>
        <dbReference type="EC" id="1.20.4.1"/>
    </reaction>
</comment>
<dbReference type="SUPFAM" id="SSF52833">
    <property type="entry name" value="Thioredoxin-like"/>
    <property type="match status" value="1"/>
</dbReference>
<keyword evidence="3 7" id="KW-0560">Oxidoreductase</keyword>
<evidence type="ECO:0000256" key="4">
    <source>
        <dbReference type="ARBA" id="ARBA00038969"/>
    </source>
</evidence>
<reference evidence="8 9" key="1">
    <citation type="submission" date="2019-06" db="EMBL/GenBank/DDBJ databases">
        <authorList>
            <person name="Li J."/>
        </authorList>
    </citation>
    <scope>NUCLEOTIDE SEQUENCE [LARGE SCALE GENOMIC DNA]</scope>
    <source>
        <strain evidence="8 9">CGMCC 1.8012</strain>
    </source>
</reference>
<dbReference type="Pfam" id="PF03960">
    <property type="entry name" value="ArsC"/>
    <property type="match status" value="1"/>
</dbReference>
<comment type="caution">
    <text evidence="8">The sequence shown here is derived from an EMBL/GenBank/DDBJ whole genome shotgun (WGS) entry which is preliminary data.</text>
</comment>
<dbReference type="PROSITE" id="PS51353">
    <property type="entry name" value="ARSC"/>
    <property type="match status" value="1"/>
</dbReference>
<proteinExistence type="inferred from homology"/>
<dbReference type="RefSeq" id="WP_139598791.1">
    <property type="nucleotide sequence ID" value="NZ_VDDC01000018.1"/>
</dbReference>
<accession>A0A5C4R5J2</accession>
<evidence type="ECO:0000313" key="8">
    <source>
        <dbReference type="EMBL" id="TNH39158.1"/>
    </source>
</evidence>
<dbReference type="AlphaFoldDB" id="A0A5C4R5J2"/>
<evidence type="ECO:0000256" key="5">
    <source>
        <dbReference type="ARBA" id="ARBA00039879"/>
    </source>
</evidence>
<dbReference type="InterPro" id="IPR036249">
    <property type="entry name" value="Thioredoxin-like_sf"/>
</dbReference>
<dbReference type="GO" id="GO:0008794">
    <property type="term" value="F:arsenate reductase (glutaredoxin) activity"/>
    <property type="evidence" value="ECO:0007669"/>
    <property type="project" value="UniProtKB-UniRule"/>
</dbReference>
<dbReference type="PANTHER" id="PTHR30041:SF5">
    <property type="entry name" value="ARSENATE REDUCTASE-RELATED"/>
    <property type="match status" value="1"/>
</dbReference>
<dbReference type="PANTHER" id="PTHR30041">
    <property type="entry name" value="ARSENATE REDUCTASE"/>
    <property type="match status" value="1"/>
</dbReference>
<organism evidence="8 9">
    <name type="scientific">Paracoccus haeundaensis</name>
    <dbReference type="NCBI Taxonomy" id="225362"/>
    <lineage>
        <taxon>Bacteria</taxon>
        <taxon>Pseudomonadati</taxon>
        <taxon>Pseudomonadota</taxon>
        <taxon>Alphaproteobacteria</taxon>
        <taxon>Rhodobacterales</taxon>
        <taxon>Paracoccaceae</taxon>
        <taxon>Paracoccus</taxon>
    </lineage>
</organism>
<comment type="similarity">
    <text evidence="1 6 7">Belongs to the ArsC family.</text>
</comment>
<evidence type="ECO:0000256" key="1">
    <source>
        <dbReference type="ARBA" id="ARBA00007198"/>
    </source>
</evidence>
<dbReference type="InterPro" id="IPR006659">
    <property type="entry name" value="Arsenate_reductase"/>
</dbReference>
<gene>
    <name evidence="8" type="primary">arsC</name>
    <name evidence="8" type="ORF">FHD67_11755</name>
</gene>
<protein>
    <recommendedName>
        <fullName evidence="5 7">Arsenate reductase</fullName>
        <ecNumber evidence="4 7">1.20.4.1</ecNumber>
    </recommendedName>
</protein>
<evidence type="ECO:0000256" key="7">
    <source>
        <dbReference type="RuleBase" id="RU362029"/>
    </source>
</evidence>
<dbReference type="Proteomes" id="UP000304880">
    <property type="component" value="Unassembled WGS sequence"/>
</dbReference>
<keyword evidence="2" id="KW-0059">Arsenical resistance</keyword>
<dbReference type="NCBIfam" id="TIGR00014">
    <property type="entry name" value="arsC"/>
    <property type="match status" value="1"/>
</dbReference>
<evidence type="ECO:0000313" key="9">
    <source>
        <dbReference type="Proteomes" id="UP000304880"/>
    </source>
</evidence>
<dbReference type="Gene3D" id="3.40.30.10">
    <property type="entry name" value="Glutaredoxin"/>
    <property type="match status" value="1"/>
</dbReference>
<dbReference type="CDD" id="cd03034">
    <property type="entry name" value="ArsC_ArsC"/>
    <property type="match status" value="1"/>
</dbReference>